<dbReference type="AlphaFoldDB" id="A0A6A7K5D5"/>
<sequence length="70" mass="8303">MYMMSENREKELLKKLNEMENKFNNDTEKKNVIITLKDNLEKSEFSGPEADVKKIQKDLISVIIELLTWI</sequence>
<dbReference type="EMBL" id="WHNX01000003">
    <property type="protein sequence ID" value="MPW24689.1"/>
    <property type="molecule type" value="Genomic_DNA"/>
</dbReference>
<evidence type="ECO:0000256" key="1">
    <source>
        <dbReference type="SAM" id="Coils"/>
    </source>
</evidence>
<proteinExistence type="predicted"/>
<name>A0A6A7K5D5_9FIRM</name>
<reference evidence="2 3" key="1">
    <citation type="submission" date="2019-10" db="EMBL/GenBank/DDBJ databases">
        <title>Alkalibaculum tamaniensis sp.nov., a new alkaliphilic acetogen, isolated on methoxylated aromatics from a mud volcano.</title>
        <authorList>
            <person name="Khomyakova M.A."/>
            <person name="Merkel A.Y."/>
            <person name="Bonch-Osmolovskaya E.A."/>
            <person name="Slobodkin A.I."/>
        </authorList>
    </citation>
    <scope>NUCLEOTIDE SEQUENCE [LARGE SCALE GENOMIC DNA]</scope>
    <source>
        <strain evidence="2 3">M08DMB</strain>
    </source>
</reference>
<keyword evidence="3" id="KW-1185">Reference proteome</keyword>
<feature type="coiled-coil region" evidence="1">
    <location>
        <begin position="2"/>
        <end position="29"/>
    </location>
</feature>
<gene>
    <name evidence="2" type="ORF">GC105_02625</name>
</gene>
<evidence type="ECO:0000313" key="2">
    <source>
        <dbReference type="EMBL" id="MPW24689.1"/>
    </source>
</evidence>
<keyword evidence="1" id="KW-0175">Coiled coil</keyword>
<organism evidence="2 3">
    <name type="scientific">Alkalibaculum sporogenes</name>
    <dbReference type="NCBI Taxonomy" id="2655001"/>
    <lineage>
        <taxon>Bacteria</taxon>
        <taxon>Bacillati</taxon>
        <taxon>Bacillota</taxon>
        <taxon>Clostridia</taxon>
        <taxon>Eubacteriales</taxon>
        <taxon>Eubacteriaceae</taxon>
        <taxon>Alkalibaculum</taxon>
    </lineage>
</organism>
<evidence type="ECO:0000313" key="3">
    <source>
        <dbReference type="Proteomes" id="UP000440004"/>
    </source>
</evidence>
<comment type="caution">
    <text evidence="2">The sequence shown here is derived from an EMBL/GenBank/DDBJ whole genome shotgun (WGS) entry which is preliminary data.</text>
</comment>
<accession>A0A6A7K5D5</accession>
<protein>
    <submittedName>
        <fullName evidence="2">Uncharacterized protein</fullName>
    </submittedName>
</protein>
<dbReference type="Proteomes" id="UP000440004">
    <property type="component" value="Unassembled WGS sequence"/>
</dbReference>